<dbReference type="SUPFAM" id="SSF51206">
    <property type="entry name" value="cAMP-binding domain-like"/>
    <property type="match status" value="2"/>
</dbReference>
<dbReference type="InterPro" id="IPR018490">
    <property type="entry name" value="cNMP-bd_dom_sf"/>
</dbReference>
<evidence type="ECO:0000259" key="8">
    <source>
        <dbReference type="PROSITE" id="PS50042"/>
    </source>
</evidence>
<feature type="domain" description="Cyclic nucleotide-binding" evidence="8">
    <location>
        <begin position="139"/>
        <end position="258"/>
    </location>
</feature>
<evidence type="ECO:0000313" key="9">
    <source>
        <dbReference type="EMBL" id="KAK8887026.1"/>
    </source>
</evidence>
<proteinExistence type="inferred from homology"/>
<dbReference type="SMART" id="SM00100">
    <property type="entry name" value="cNMP"/>
    <property type="match status" value="2"/>
</dbReference>
<keyword evidence="5" id="KW-0547">Nucleotide-binding</keyword>
<dbReference type="PANTHER" id="PTHR11635:SF152">
    <property type="entry name" value="CAMP-DEPENDENT PROTEIN KINASE TYPE I REGULATORY SUBUNIT-RELATED"/>
    <property type="match status" value="1"/>
</dbReference>
<dbReference type="InterPro" id="IPR014710">
    <property type="entry name" value="RmlC-like_jellyroll"/>
</dbReference>
<dbReference type="Proteomes" id="UP001470230">
    <property type="component" value="Unassembled WGS sequence"/>
</dbReference>
<dbReference type="EMBL" id="JAPFFF010000006">
    <property type="protein sequence ID" value="KAK8887026.1"/>
    <property type="molecule type" value="Genomic_DNA"/>
</dbReference>
<name>A0ABR2K812_9EUKA</name>
<dbReference type="InterPro" id="IPR000595">
    <property type="entry name" value="cNMP-bd_dom"/>
</dbReference>
<keyword evidence="3" id="KW-0116">cAMP-binding</keyword>
<organism evidence="9 10">
    <name type="scientific">Tritrichomonas musculus</name>
    <dbReference type="NCBI Taxonomy" id="1915356"/>
    <lineage>
        <taxon>Eukaryota</taxon>
        <taxon>Metamonada</taxon>
        <taxon>Parabasalia</taxon>
        <taxon>Tritrichomonadida</taxon>
        <taxon>Tritrichomonadidae</taxon>
        <taxon>Tritrichomonas</taxon>
    </lineage>
</organism>
<evidence type="ECO:0000256" key="7">
    <source>
        <dbReference type="SAM" id="MobiDB-lite"/>
    </source>
</evidence>
<evidence type="ECO:0000256" key="6">
    <source>
        <dbReference type="ARBA" id="ARBA00023149"/>
    </source>
</evidence>
<evidence type="ECO:0000256" key="4">
    <source>
        <dbReference type="ARBA" id="ARBA00022737"/>
    </source>
</evidence>
<dbReference type="SUPFAM" id="SSF47391">
    <property type="entry name" value="Dimerization-anchoring domain of cAMP-dependent PK regulatory subunit"/>
    <property type="match status" value="1"/>
</dbReference>
<keyword evidence="2" id="KW-0597">Phosphoprotein</keyword>
<dbReference type="CDD" id="cd22981">
    <property type="entry name" value="DD_TbAK-like"/>
    <property type="match status" value="1"/>
</dbReference>
<dbReference type="PANTHER" id="PTHR11635">
    <property type="entry name" value="CAMP-DEPENDENT PROTEIN KINASE REGULATORY CHAIN"/>
    <property type="match status" value="1"/>
</dbReference>
<evidence type="ECO:0000256" key="2">
    <source>
        <dbReference type="ARBA" id="ARBA00022553"/>
    </source>
</evidence>
<comment type="similarity">
    <text evidence="1">Belongs to the cAMP-dependent kinase regulatory chain family.</text>
</comment>
<dbReference type="Pfam" id="PF00027">
    <property type="entry name" value="cNMP_binding"/>
    <property type="match status" value="2"/>
</dbReference>
<feature type="domain" description="Cyclic nucleotide-binding" evidence="8">
    <location>
        <begin position="261"/>
        <end position="381"/>
    </location>
</feature>
<dbReference type="PROSITE" id="PS50042">
    <property type="entry name" value="CNMP_BINDING_3"/>
    <property type="match status" value="2"/>
</dbReference>
<reference evidence="9 10" key="1">
    <citation type="submission" date="2024-04" db="EMBL/GenBank/DDBJ databases">
        <title>Tritrichomonas musculus Genome.</title>
        <authorList>
            <person name="Alves-Ferreira E."/>
            <person name="Grigg M."/>
            <person name="Lorenzi H."/>
            <person name="Galac M."/>
        </authorList>
    </citation>
    <scope>NUCLEOTIDE SEQUENCE [LARGE SCALE GENOMIC DNA]</scope>
    <source>
        <strain evidence="9 10">EAF2021</strain>
    </source>
</reference>
<dbReference type="PROSITE" id="PS00889">
    <property type="entry name" value="CNMP_BINDING_2"/>
    <property type="match status" value="2"/>
</dbReference>
<accession>A0ABR2K812</accession>
<keyword evidence="4" id="KW-0677">Repeat</keyword>
<dbReference type="InterPro" id="IPR018488">
    <property type="entry name" value="cNMP-bd_CS"/>
</dbReference>
<protein>
    <submittedName>
        <fullName evidence="9">cAMP-dependent protein kinase type I-alpha regulatory subunit</fullName>
    </submittedName>
</protein>
<dbReference type="Gene3D" id="2.60.120.10">
    <property type="entry name" value="Jelly Rolls"/>
    <property type="match status" value="2"/>
</dbReference>
<dbReference type="InterPro" id="IPR012198">
    <property type="entry name" value="cAMP_dep_PK_reg_su"/>
</dbReference>
<dbReference type="PRINTS" id="PR00103">
    <property type="entry name" value="CAMPKINASE"/>
</dbReference>
<dbReference type="InterPro" id="IPR050503">
    <property type="entry name" value="cAMP-dep_PK_reg_su-like"/>
</dbReference>
<evidence type="ECO:0000256" key="3">
    <source>
        <dbReference type="ARBA" id="ARBA00022566"/>
    </source>
</evidence>
<dbReference type="Gene3D" id="1.20.890.10">
    <property type="entry name" value="cAMP-dependent protein kinase regulatory subunit, dimerization-anchoring domain"/>
    <property type="match status" value="1"/>
</dbReference>
<keyword evidence="10" id="KW-1185">Reference proteome</keyword>
<sequence length="382" mass="42408">MSQHRQTPEQYLEDKRIKQLLQKIVVSLLETRPENPESFIVSLLSSPQKSKEESEKWPSLQGRSTEAAPAISSVGGAGARPAQRRQSAINPTVLVGSSCSRRKAMSSKMTSSTNVEIRVVPKDEATFAQLEESVKKVDLFSFLQDEQRRTLINAMFPCEYDDGHVIIRQGDQPDNFYILKSGKCKVLKKTGDKEIQVAVLSPGQYFGELALISGSTRSATVVAEGHVECWAIDQTTYLGLLKDGHLKKRQQYRTLLKNVPFLKVLQDYEILLVADALQPVNPTKGEVVVKQGDPGDEFFIILQGECSVTKKEGDGEPKEVGRLRSGAYFGELALMNDSPRAATVIAGDNCKLVKLDRASFHRLLGPCSEIFTQNMKLYQSTK</sequence>
<evidence type="ECO:0000256" key="1">
    <source>
        <dbReference type="ARBA" id="ARBA00005753"/>
    </source>
</evidence>
<comment type="caution">
    <text evidence="9">The sequence shown here is derived from an EMBL/GenBank/DDBJ whole genome shotgun (WGS) entry which is preliminary data.</text>
</comment>
<gene>
    <name evidence="9" type="ORF">M9Y10_038061</name>
</gene>
<dbReference type="CDD" id="cd00038">
    <property type="entry name" value="CAP_ED"/>
    <property type="match status" value="2"/>
</dbReference>
<dbReference type="PROSITE" id="PS00888">
    <property type="entry name" value="CNMP_BINDING_1"/>
    <property type="match status" value="1"/>
</dbReference>
<evidence type="ECO:0000313" key="10">
    <source>
        <dbReference type="Proteomes" id="UP001470230"/>
    </source>
</evidence>
<feature type="region of interest" description="Disordered" evidence="7">
    <location>
        <begin position="51"/>
        <end position="88"/>
    </location>
</feature>
<evidence type="ECO:0000256" key="5">
    <source>
        <dbReference type="ARBA" id="ARBA00022741"/>
    </source>
</evidence>
<keyword evidence="6" id="KW-0114">cAMP</keyword>
<dbReference type="PIRSF" id="PIRSF000548">
    <property type="entry name" value="PK_regulatory"/>
    <property type="match status" value="1"/>
</dbReference>